<feature type="coiled-coil region" evidence="3">
    <location>
        <begin position="215"/>
        <end position="242"/>
    </location>
</feature>
<dbReference type="CDD" id="cd12951">
    <property type="entry name" value="RRP7_Rrp7A"/>
    <property type="match status" value="1"/>
</dbReference>
<dbReference type="Proteomes" id="UP000030758">
    <property type="component" value="Unassembled WGS sequence"/>
</dbReference>
<dbReference type="InterPro" id="IPR000504">
    <property type="entry name" value="RRM_dom"/>
</dbReference>
<comment type="similarity">
    <text evidence="1">Belongs to the RRP7 family.</text>
</comment>
<dbReference type="SMART" id="SM00360">
    <property type="entry name" value="RRM"/>
    <property type="match status" value="1"/>
</dbReference>
<dbReference type="GO" id="GO:0034456">
    <property type="term" value="C:UTP-C complex"/>
    <property type="evidence" value="ECO:0007669"/>
    <property type="project" value="TreeGrafter"/>
</dbReference>
<dbReference type="PROSITE" id="PS50102">
    <property type="entry name" value="RRM"/>
    <property type="match status" value="1"/>
</dbReference>
<evidence type="ECO:0000313" key="7">
    <source>
        <dbReference type="Proteomes" id="UP000030764"/>
    </source>
</evidence>
<evidence type="ECO:0000256" key="2">
    <source>
        <dbReference type="PROSITE-ProRule" id="PRU00176"/>
    </source>
</evidence>
<name>A0A085LU42_9BILA</name>
<dbReference type="EMBL" id="KL367493">
    <property type="protein sequence ID" value="KFD69703.1"/>
    <property type="molecule type" value="Genomic_DNA"/>
</dbReference>
<reference evidence="5 7" key="1">
    <citation type="journal article" date="2014" name="Nat. Genet.">
        <title>Genome and transcriptome of the porcine whipworm Trichuris suis.</title>
        <authorList>
            <person name="Jex A.R."/>
            <person name="Nejsum P."/>
            <person name="Schwarz E.M."/>
            <person name="Hu L."/>
            <person name="Young N.D."/>
            <person name="Hall R.S."/>
            <person name="Korhonen P.K."/>
            <person name="Liao S."/>
            <person name="Thamsborg S."/>
            <person name="Xia J."/>
            <person name="Xu P."/>
            <person name="Wang S."/>
            <person name="Scheerlinck J.P."/>
            <person name="Hofmann A."/>
            <person name="Sternberg P.W."/>
            <person name="Wang J."/>
            <person name="Gasser R.B."/>
        </authorList>
    </citation>
    <scope>NUCLEOTIDE SEQUENCE [LARGE SCALE GENOMIC DNA]</scope>
    <source>
        <strain evidence="6">DCEP-RM93F</strain>
        <strain evidence="5">DCEP-RM93M</strain>
    </source>
</reference>
<evidence type="ECO:0000256" key="3">
    <source>
        <dbReference type="SAM" id="Coils"/>
    </source>
</evidence>
<dbReference type="EMBL" id="KL363292">
    <property type="protein sequence ID" value="KFD48488.1"/>
    <property type="molecule type" value="Genomic_DNA"/>
</dbReference>
<dbReference type="PANTHER" id="PTHR13191">
    <property type="entry name" value="RIBOSOMAL RNA PROCESSING PROTEIN 7-RELATED"/>
    <property type="match status" value="1"/>
</dbReference>
<dbReference type="InterPro" id="IPR024326">
    <property type="entry name" value="RRP7_C"/>
</dbReference>
<dbReference type="InterPro" id="IPR012677">
    <property type="entry name" value="Nucleotide-bd_a/b_plait_sf"/>
</dbReference>
<dbReference type="Pfam" id="PF12923">
    <property type="entry name" value="RRP7"/>
    <property type="match status" value="1"/>
</dbReference>
<dbReference type="InterPro" id="IPR040446">
    <property type="entry name" value="RRP7"/>
</dbReference>
<dbReference type="Proteomes" id="UP000030764">
    <property type="component" value="Unassembled WGS sequence"/>
</dbReference>
<proteinExistence type="inferred from homology"/>
<keyword evidence="3" id="KW-0175">Coiled coil</keyword>
<protein>
    <recommendedName>
        <fullName evidence="4">RRM domain-containing protein</fullName>
    </recommendedName>
</protein>
<keyword evidence="7" id="KW-1185">Reference proteome</keyword>
<dbReference type="Gene3D" id="6.10.250.1770">
    <property type="match status" value="1"/>
</dbReference>
<dbReference type="GO" id="GO:0006364">
    <property type="term" value="P:rRNA processing"/>
    <property type="evidence" value="ECO:0007669"/>
    <property type="project" value="TreeGrafter"/>
</dbReference>
<sequence>MAVVRFRITWHTNVVHELQVKSLDDENAVLGKEVPVNRSVIVLNVPLYLQEDDVKSLFLRFGPVSTVTFPKSSHRHTFPVKCGCRVAYVTFDSAECAREVFRQNDNGRAVSLSRPSGLEKWRQHYLSLVQEPEMTLAEAHEVIEQFKAVVKSNKLRKAATAEPDQDGWITVTRNQRRKVIPKGKSYVEKLNAKESNRRKRESRHNETPFYRFQIRDSKRKQIEELQRKFEEDKKRIKLMMESRKFKPF</sequence>
<evidence type="ECO:0000256" key="1">
    <source>
        <dbReference type="ARBA" id="ARBA00006110"/>
    </source>
</evidence>
<dbReference type="Gene3D" id="3.30.70.330">
    <property type="match status" value="1"/>
</dbReference>
<dbReference type="PANTHER" id="PTHR13191:SF0">
    <property type="entry name" value="RIBOSOMAL RNA-PROCESSING PROTEIN 7 HOMOLOG A-RELATED"/>
    <property type="match status" value="1"/>
</dbReference>
<feature type="domain" description="RRM" evidence="4">
    <location>
        <begin position="38"/>
        <end position="123"/>
    </location>
</feature>
<evidence type="ECO:0000313" key="5">
    <source>
        <dbReference type="EMBL" id="KFD48488.1"/>
    </source>
</evidence>
<accession>A0A085LU42</accession>
<keyword evidence="2" id="KW-0694">RNA-binding</keyword>
<dbReference type="GO" id="GO:0000028">
    <property type="term" value="P:ribosomal small subunit assembly"/>
    <property type="evidence" value="ECO:0007669"/>
    <property type="project" value="TreeGrafter"/>
</dbReference>
<evidence type="ECO:0000259" key="4">
    <source>
        <dbReference type="PROSITE" id="PS50102"/>
    </source>
</evidence>
<gene>
    <name evidence="5" type="ORF">M513_10622</name>
    <name evidence="6" type="ORF">M514_10622</name>
</gene>
<dbReference type="AlphaFoldDB" id="A0A085LU42"/>
<dbReference type="InterPro" id="IPR035979">
    <property type="entry name" value="RBD_domain_sf"/>
</dbReference>
<dbReference type="SUPFAM" id="SSF54928">
    <property type="entry name" value="RNA-binding domain, RBD"/>
    <property type="match status" value="1"/>
</dbReference>
<evidence type="ECO:0000313" key="6">
    <source>
        <dbReference type="EMBL" id="KFD69703.1"/>
    </source>
</evidence>
<dbReference type="GO" id="GO:0003723">
    <property type="term" value="F:RNA binding"/>
    <property type="evidence" value="ECO:0007669"/>
    <property type="project" value="UniProtKB-UniRule"/>
</dbReference>
<dbReference type="CDD" id="cd00590">
    <property type="entry name" value="RRM_SF"/>
    <property type="match status" value="1"/>
</dbReference>
<organism evidence="5 7">
    <name type="scientific">Trichuris suis</name>
    <name type="common">pig whipworm</name>
    <dbReference type="NCBI Taxonomy" id="68888"/>
    <lineage>
        <taxon>Eukaryota</taxon>
        <taxon>Metazoa</taxon>
        <taxon>Ecdysozoa</taxon>
        <taxon>Nematoda</taxon>
        <taxon>Enoplea</taxon>
        <taxon>Dorylaimia</taxon>
        <taxon>Trichinellida</taxon>
        <taxon>Trichuridae</taxon>
        <taxon>Trichuris</taxon>
    </lineage>
</organism>
<dbReference type="GO" id="GO:0032545">
    <property type="term" value="C:CURI complex"/>
    <property type="evidence" value="ECO:0007669"/>
    <property type="project" value="TreeGrafter"/>
</dbReference>